<evidence type="ECO:0000313" key="10">
    <source>
        <dbReference type="Proteomes" id="UP000517916"/>
    </source>
</evidence>
<dbReference type="PANTHER" id="PTHR43005:SF1">
    <property type="entry name" value="SPERMIDINE_PUTRESCINE TRANSPORT SYSTEM PERMEASE PROTEIN"/>
    <property type="match status" value="1"/>
</dbReference>
<organism evidence="9 10">
    <name type="scientific">Kutzneria viridogrisea</name>
    <dbReference type="NCBI Taxonomy" id="47990"/>
    <lineage>
        <taxon>Bacteria</taxon>
        <taxon>Bacillati</taxon>
        <taxon>Actinomycetota</taxon>
        <taxon>Actinomycetes</taxon>
        <taxon>Pseudonocardiales</taxon>
        <taxon>Pseudonocardiaceae</taxon>
        <taxon>Kutzneria</taxon>
    </lineage>
</organism>
<evidence type="ECO:0000256" key="3">
    <source>
        <dbReference type="ARBA" id="ARBA00022475"/>
    </source>
</evidence>
<feature type="transmembrane region" description="Helical" evidence="7">
    <location>
        <begin position="72"/>
        <end position="96"/>
    </location>
</feature>
<dbReference type="Gene3D" id="1.10.3720.10">
    <property type="entry name" value="MetI-like"/>
    <property type="match status" value="1"/>
</dbReference>
<feature type="domain" description="ABC transmembrane type-1" evidence="8">
    <location>
        <begin position="68"/>
        <end position="283"/>
    </location>
</feature>
<keyword evidence="3" id="KW-1003">Cell membrane</keyword>
<keyword evidence="9" id="KW-0762">Sugar transport</keyword>
<keyword evidence="2 7" id="KW-0813">Transport</keyword>
<evidence type="ECO:0000256" key="2">
    <source>
        <dbReference type="ARBA" id="ARBA00022448"/>
    </source>
</evidence>
<evidence type="ECO:0000256" key="6">
    <source>
        <dbReference type="ARBA" id="ARBA00023136"/>
    </source>
</evidence>
<evidence type="ECO:0000256" key="1">
    <source>
        <dbReference type="ARBA" id="ARBA00004651"/>
    </source>
</evidence>
<evidence type="ECO:0000256" key="5">
    <source>
        <dbReference type="ARBA" id="ARBA00022989"/>
    </source>
</evidence>
<feature type="transmembrane region" description="Helical" evidence="7">
    <location>
        <begin position="261"/>
        <end position="284"/>
    </location>
</feature>
<keyword evidence="5 7" id="KW-1133">Transmembrane helix</keyword>
<proteinExistence type="inferred from homology"/>
<dbReference type="CDD" id="cd06261">
    <property type="entry name" value="TM_PBP2"/>
    <property type="match status" value="1"/>
</dbReference>
<dbReference type="Proteomes" id="UP000517916">
    <property type="component" value="Unassembled WGS sequence"/>
</dbReference>
<keyword evidence="4 7" id="KW-0812">Transmembrane</keyword>
<feature type="transmembrane region" description="Helical" evidence="7">
    <location>
        <begin position="12"/>
        <end position="38"/>
    </location>
</feature>
<dbReference type="EMBL" id="JACJID010000005">
    <property type="protein sequence ID" value="MBA8929380.1"/>
    <property type="molecule type" value="Genomic_DNA"/>
</dbReference>
<comment type="caution">
    <text evidence="9">The sequence shown here is derived from an EMBL/GenBank/DDBJ whole genome shotgun (WGS) entry which is preliminary data.</text>
</comment>
<dbReference type="PANTHER" id="PTHR43005">
    <property type="entry name" value="BLR7065 PROTEIN"/>
    <property type="match status" value="1"/>
</dbReference>
<dbReference type="Pfam" id="PF00528">
    <property type="entry name" value="BPD_transp_1"/>
    <property type="match status" value="1"/>
</dbReference>
<feature type="transmembrane region" description="Helical" evidence="7">
    <location>
        <begin position="108"/>
        <end position="132"/>
    </location>
</feature>
<keyword evidence="6 7" id="KW-0472">Membrane</keyword>
<dbReference type="InterPro" id="IPR000515">
    <property type="entry name" value="MetI-like"/>
</dbReference>
<comment type="similarity">
    <text evidence="7">Belongs to the binding-protein-dependent transport system permease family.</text>
</comment>
<dbReference type="InterPro" id="IPR035906">
    <property type="entry name" value="MetI-like_sf"/>
</dbReference>
<gene>
    <name evidence="9" type="ORF">BC739_006598</name>
</gene>
<reference evidence="9 10" key="1">
    <citation type="submission" date="2020-08" db="EMBL/GenBank/DDBJ databases">
        <title>Genomic Encyclopedia of Archaeal and Bacterial Type Strains, Phase II (KMG-II): from individual species to whole genera.</title>
        <authorList>
            <person name="Goeker M."/>
        </authorList>
    </citation>
    <scope>NUCLEOTIDE SEQUENCE [LARGE SCALE GENOMIC DNA]</scope>
    <source>
        <strain evidence="9 10">DSM 43850</strain>
    </source>
</reference>
<dbReference type="RefSeq" id="WP_318296755.1">
    <property type="nucleotide sequence ID" value="NZ_BAAABQ010000093.1"/>
</dbReference>
<keyword evidence="10" id="KW-1185">Reference proteome</keyword>
<protein>
    <submittedName>
        <fullName evidence="9">Multiple sugar transport system permease protein</fullName>
    </submittedName>
</protein>
<feature type="transmembrane region" description="Helical" evidence="7">
    <location>
        <begin position="219"/>
        <end position="241"/>
    </location>
</feature>
<dbReference type="SUPFAM" id="SSF161098">
    <property type="entry name" value="MetI-like"/>
    <property type="match status" value="1"/>
</dbReference>
<evidence type="ECO:0000259" key="8">
    <source>
        <dbReference type="PROSITE" id="PS50928"/>
    </source>
</evidence>
<sequence length="291" mass="31187">MARNGKRVLAWLPPMAPSVVLLGLFVVGPIAWCLYAAFTNTALTGIAARRPQFVGLDNFKNLFTSADVGASLWLTVLFVLGSAVVGQNGAGMLLAVFMQRRSRVLRGIVGTIVVAAWVLPEVVAAFAVYAFLNTNGTLNEVLGALGLGGQNWLYTAPLFAVVLANIWRGTAFSMLVYQAALSEVPSDLTEAAEVDGAGPVRRFWHVVLPVIRRTVVTNLMLITLQTLGVFALIFVLTAGGPDNKTRTLPLLMYEQAFKFGQIGYGTAIAVVLLALGAVFSLVYIRSLKTEV</sequence>
<evidence type="ECO:0000256" key="4">
    <source>
        <dbReference type="ARBA" id="ARBA00022692"/>
    </source>
</evidence>
<evidence type="ECO:0000256" key="7">
    <source>
        <dbReference type="RuleBase" id="RU363032"/>
    </source>
</evidence>
<feature type="transmembrane region" description="Helical" evidence="7">
    <location>
        <begin position="152"/>
        <end position="177"/>
    </location>
</feature>
<accession>A0ABR6BR30</accession>
<dbReference type="PROSITE" id="PS50928">
    <property type="entry name" value="ABC_TM1"/>
    <property type="match status" value="1"/>
</dbReference>
<comment type="subcellular location">
    <subcellularLocation>
        <location evidence="1 7">Cell membrane</location>
        <topology evidence="1 7">Multi-pass membrane protein</topology>
    </subcellularLocation>
</comment>
<evidence type="ECO:0000313" key="9">
    <source>
        <dbReference type="EMBL" id="MBA8929380.1"/>
    </source>
</evidence>
<name>A0ABR6BR30_9PSEU</name>